<feature type="region of interest" description="Disordered" evidence="1">
    <location>
        <begin position="1"/>
        <end position="73"/>
    </location>
</feature>
<feature type="compositionally biased region" description="Low complexity" evidence="1">
    <location>
        <begin position="29"/>
        <end position="43"/>
    </location>
</feature>
<keyword evidence="3" id="KW-1185">Reference proteome</keyword>
<gene>
    <name evidence="2" type="ORF">M501DRAFT_1025218</name>
</gene>
<protein>
    <submittedName>
        <fullName evidence="2">Uncharacterized protein</fullName>
    </submittedName>
</protein>
<accession>A0A9P4S8D1</accession>
<dbReference type="EMBL" id="MU006098">
    <property type="protein sequence ID" value="KAF2837976.1"/>
    <property type="molecule type" value="Genomic_DNA"/>
</dbReference>
<evidence type="ECO:0000313" key="2">
    <source>
        <dbReference type="EMBL" id="KAF2837976.1"/>
    </source>
</evidence>
<proteinExistence type="predicted"/>
<name>A0A9P4S8D1_9PEZI</name>
<evidence type="ECO:0000313" key="3">
    <source>
        <dbReference type="Proteomes" id="UP000799429"/>
    </source>
</evidence>
<comment type="caution">
    <text evidence="2">The sequence shown here is derived from an EMBL/GenBank/DDBJ whole genome shotgun (WGS) entry which is preliminary data.</text>
</comment>
<dbReference type="Proteomes" id="UP000799429">
    <property type="component" value="Unassembled WGS sequence"/>
</dbReference>
<feature type="compositionally biased region" description="Polar residues" evidence="1">
    <location>
        <begin position="46"/>
        <end position="58"/>
    </location>
</feature>
<feature type="compositionally biased region" description="Pro residues" evidence="1">
    <location>
        <begin position="1"/>
        <end position="11"/>
    </location>
</feature>
<organism evidence="2 3">
    <name type="scientific">Patellaria atrata CBS 101060</name>
    <dbReference type="NCBI Taxonomy" id="1346257"/>
    <lineage>
        <taxon>Eukaryota</taxon>
        <taxon>Fungi</taxon>
        <taxon>Dikarya</taxon>
        <taxon>Ascomycota</taxon>
        <taxon>Pezizomycotina</taxon>
        <taxon>Dothideomycetes</taxon>
        <taxon>Dothideomycetes incertae sedis</taxon>
        <taxon>Patellariales</taxon>
        <taxon>Patellariaceae</taxon>
        <taxon>Patellaria</taxon>
    </lineage>
</organism>
<feature type="region of interest" description="Disordered" evidence="1">
    <location>
        <begin position="125"/>
        <end position="167"/>
    </location>
</feature>
<dbReference type="OrthoDB" id="5427526at2759"/>
<reference evidence="2" key="1">
    <citation type="journal article" date="2020" name="Stud. Mycol.">
        <title>101 Dothideomycetes genomes: a test case for predicting lifestyles and emergence of pathogens.</title>
        <authorList>
            <person name="Haridas S."/>
            <person name="Albert R."/>
            <person name="Binder M."/>
            <person name="Bloem J."/>
            <person name="Labutti K."/>
            <person name="Salamov A."/>
            <person name="Andreopoulos B."/>
            <person name="Baker S."/>
            <person name="Barry K."/>
            <person name="Bills G."/>
            <person name="Bluhm B."/>
            <person name="Cannon C."/>
            <person name="Castanera R."/>
            <person name="Culley D."/>
            <person name="Daum C."/>
            <person name="Ezra D."/>
            <person name="Gonzalez J."/>
            <person name="Henrissat B."/>
            <person name="Kuo A."/>
            <person name="Liang C."/>
            <person name="Lipzen A."/>
            <person name="Lutzoni F."/>
            <person name="Magnuson J."/>
            <person name="Mondo S."/>
            <person name="Nolan M."/>
            <person name="Ohm R."/>
            <person name="Pangilinan J."/>
            <person name="Park H.-J."/>
            <person name="Ramirez L."/>
            <person name="Alfaro M."/>
            <person name="Sun H."/>
            <person name="Tritt A."/>
            <person name="Yoshinaga Y."/>
            <person name="Zwiers L.-H."/>
            <person name="Turgeon B."/>
            <person name="Goodwin S."/>
            <person name="Spatafora J."/>
            <person name="Crous P."/>
            <person name="Grigoriev I."/>
        </authorList>
    </citation>
    <scope>NUCLEOTIDE SEQUENCE</scope>
    <source>
        <strain evidence="2">CBS 101060</strain>
    </source>
</reference>
<dbReference type="AlphaFoldDB" id="A0A9P4S8D1"/>
<evidence type="ECO:0000256" key="1">
    <source>
        <dbReference type="SAM" id="MobiDB-lite"/>
    </source>
</evidence>
<sequence>MSSPPQTPHRPPTSHRRHPSSLDLRTTPSRYSVSRRSSAAGYSPITPRSSHGIGNSLANELDDLGDGVVGGDFGTLADELAEAWDEEEEETEEDVHNGFEDELERLRSNSNSNSIGDLGRDSGIAIDSPVGHSNLAPSVTQRSARYHRRKTSRYDGSDYGSDSELEAPDGISAGLEARIAAVEGLVKRGLEENGSSADTVVARLTGQLRDLGSQAAAEGGATRLTTANTSITTHLTHQTRVINSLTSSLLGPFAVLPSLELIDELLPLLVDTLESLPQPPTAPIFALHALTNSTRELLASLSYLSDSLQISRETTTTATRRLKTVTEAMGEWKRERELEEEGRRWIEKGEWERRLREREAKKVCGEVVGGFEEVGLDSLPPGRRV</sequence>